<feature type="domain" description="Peptidase M13 N-terminal" evidence="2">
    <location>
        <begin position="27"/>
        <end position="186"/>
    </location>
</feature>
<comment type="caution">
    <text evidence="3">The sequence shown here is derived from an EMBL/GenBank/DDBJ whole genome shotgun (WGS) entry which is preliminary data.</text>
</comment>
<dbReference type="InterPro" id="IPR000718">
    <property type="entry name" value="Peptidase_M13"/>
</dbReference>
<dbReference type="EMBL" id="BMAW01031268">
    <property type="protein sequence ID" value="GFU20356.1"/>
    <property type="molecule type" value="Genomic_DNA"/>
</dbReference>
<sequence length="192" mass="22138">TAEYCTTPACVTAAASIINCMDPSVNPCEDFYQFACGGWIKSNPLQENKNQWERYDELTQTINHILKHVLEDESFPLKSEAERKARTFYKSCMNKTLIEELGALPMLDLLNKTGGWFISGDFSINDWNFQRILEVQHNQYGAQSFFSWTVGSDLKNSSRNIIELDEPQLTLDGRNYYLNNTKDDKVKSWKKI</sequence>
<comment type="similarity">
    <text evidence="1">Belongs to the peptidase M13 family.</text>
</comment>
<evidence type="ECO:0000259" key="2">
    <source>
        <dbReference type="Pfam" id="PF05649"/>
    </source>
</evidence>
<protein>
    <submittedName>
        <fullName evidence="3">Endothelin-converting enzyme homolog</fullName>
    </submittedName>
</protein>
<evidence type="ECO:0000313" key="3">
    <source>
        <dbReference type="EMBL" id="GFU20356.1"/>
    </source>
</evidence>
<dbReference type="InterPro" id="IPR008753">
    <property type="entry name" value="Peptidase_M13_N"/>
</dbReference>
<keyword evidence="4" id="KW-1185">Reference proteome</keyword>
<evidence type="ECO:0000256" key="1">
    <source>
        <dbReference type="ARBA" id="ARBA00007357"/>
    </source>
</evidence>
<dbReference type="Pfam" id="PF05649">
    <property type="entry name" value="Peptidase_M13_N"/>
    <property type="match status" value="1"/>
</dbReference>
<dbReference type="PROSITE" id="PS51885">
    <property type="entry name" value="NEPRILYSIN"/>
    <property type="match status" value="1"/>
</dbReference>
<reference evidence="3" key="1">
    <citation type="submission" date="2020-08" db="EMBL/GenBank/DDBJ databases">
        <title>Multicomponent nature underlies the extraordinary mechanical properties of spider dragline silk.</title>
        <authorList>
            <person name="Kono N."/>
            <person name="Nakamura H."/>
            <person name="Mori M."/>
            <person name="Yoshida Y."/>
            <person name="Ohtoshi R."/>
            <person name="Malay A.D."/>
            <person name="Moran D.A.P."/>
            <person name="Tomita M."/>
            <person name="Numata K."/>
            <person name="Arakawa K."/>
        </authorList>
    </citation>
    <scope>NUCLEOTIDE SEQUENCE</scope>
</reference>
<accession>A0A8X6UIA1</accession>
<dbReference type="Gene3D" id="1.10.1380.10">
    <property type="entry name" value="Neutral endopeptidase , domain2"/>
    <property type="match status" value="1"/>
</dbReference>
<dbReference type="OrthoDB" id="6475849at2759"/>
<dbReference type="AlphaFoldDB" id="A0A8X6UIA1"/>
<dbReference type="GO" id="GO:0005886">
    <property type="term" value="C:plasma membrane"/>
    <property type="evidence" value="ECO:0007669"/>
    <property type="project" value="TreeGrafter"/>
</dbReference>
<name>A0A8X6UIA1_NEPPI</name>
<dbReference type="PANTHER" id="PTHR11733:SF167">
    <property type="entry name" value="FI17812P1-RELATED"/>
    <property type="match status" value="1"/>
</dbReference>
<dbReference type="InterPro" id="IPR042089">
    <property type="entry name" value="Peptidase_M13_dom_2"/>
</dbReference>
<dbReference type="Proteomes" id="UP000887013">
    <property type="component" value="Unassembled WGS sequence"/>
</dbReference>
<evidence type="ECO:0000313" key="4">
    <source>
        <dbReference type="Proteomes" id="UP000887013"/>
    </source>
</evidence>
<organism evidence="3 4">
    <name type="scientific">Nephila pilipes</name>
    <name type="common">Giant wood spider</name>
    <name type="synonym">Nephila maculata</name>
    <dbReference type="NCBI Taxonomy" id="299642"/>
    <lineage>
        <taxon>Eukaryota</taxon>
        <taxon>Metazoa</taxon>
        <taxon>Ecdysozoa</taxon>
        <taxon>Arthropoda</taxon>
        <taxon>Chelicerata</taxon>
        <taxon>Arachnida</taxon>
        <taxon>Araneae</taxon>
        <taxon>Araneomorphae</taxon>
        <taxon>Entelegynae</taxon>
        <taxon>Araneoidea</taxon>
        <taxon>Nephilidae</taxon>
        <taxon>Nephila</taxon>
    </lineage>
</organism>
<gene>
    <name evidence="3" type="ORF">NPIL_432541</name>
</gene>
<dbReference type="PANTHER" id="PTHR11733">
    <property type="entry name" value="ZINC METALLOPROTEASE FAMILY M13 NEPRILYSIN-RELATED"/>
    <property type="match status" value="1"/>
</dbReference>
<feature type="non-terminal residue" evidence="3">
    <location>
        <position position="1"/>
    </location>
</feature>
<proteinExistence type="inferred from homology"/>
<dbReference type="GO" id="GO:0004222">
    <property type="term" value="F:metalloendopeptidase activity"/>
    <property type="evidence" value="ECO:0007669"/>
    <property type="project" value="InterPro"/>
</dbReference>
<dbReference type="GO" id="GO:0016485">
    <property type="term" value="P:protein processing"/>
    <property type="evidence" value="ECO:0007669"/>
    <property type="project" value="TreeGrafter"/>
</dbReference>
<dbReference type="SUPFAM" id="SSF55486">
    <property type="entry name" value="Metalloproteases ('zincins'), catalytic domain"/>
    <property type="match status" value="1"/>
</dbReference>